<evidence type="ECO:0000313" key="2">
    <source>
        <dbReference type="EMBL" id="KAK3771024.1"/>
    </source>
</evidence>
<dbReference type="Proteomes" id="UP001283361">
    <property type="component" value="Unassembled WGS sequence"/>
</dbReference>
<feature type="transmembrane region" description="Helical" evidence="1">
    <location>
        <begin position="66"/>
        <end position="85"/>
    </location>
</feature>
<sequence>MNDTTEVPPNKSFLTSSYPPCINPVGSDAALGQTRKNDLMAADSDFGALVYIVVVLFFYSIGKSGALVYIVVVLFFYTIGISGALV</sequence>
<gene>
    <name evidence="2" type="ORF">RRG08_002073</name>
</gene>
<keyword evidence="1" id="KW-1133">Transmembrane helix</keyword>
<keyword evidence="1" id="KW-0472">Membrane</keyword>
<organism evidence="2 3">
    <name type="scientific">Elysia crispata</name>
    <name type="common">lettuce slug</name>
    <dbReference type="NCBI Taxonomy" id="231223"/>
    <lineage>
        <taxon>Eukaryota</taxon>
        <taxon>Metazoa</taxon>
        <taxon>Spiralia</taxon>
        <taxon>Lophotrochozoa</taxon>
        <taxon>Mollusca</taxon>
        <taxon>Gastropoda</taxon>
        <taxon>Heterobranchia</taxon>
        <taxon>Euthyneura</taxon>
        <taxon>Panpulmonata</taxon>
        <taxon>Sacoglossa</taxon>
        <taxon>Placobranchoidea</taxon>
        <taxon>Plakobranchidae</taxon>
        <taxon>Elysia</taxon>
    </lineage>
</organism>
<feature type="transmembrane region" description="Helical" evidence="1">
    <location>
        <begin position="39"/>
        <end position="59"/>
    </location>
</feature>
<evidence type="ECO:0000256" key="1">
    <source>
        <dbReference type="SAM" id="Phobius"/>
    </source>
</evidence>
<comment type="caution">
    <text evidence="2">The sequence shown here is derived from an EMBL/GenBank/DDBJ whole genome shotgun (WGS) entry which is preliminary data.</text>
</comment>
<accession>A0AAE0ZKA2</accession>
<keyword evidence="1" id="KW-0812">Transmembrane</keyword>
<dbReference type="AlphaFoldDB" id="A0AAE0ZKA2"/>
<protein>
    <submittedName>
        <fullName evidence="2">Uncharacterized protein</fullName>
    </submittedName>
</protein>
<keyword evidence="3" id="KW-1185">Reference proteome</keyword>
<evidence type="ECO:0000313" key="3">
    <source>
        <dbReference type="Proteomes" id="UP001283361"/>
    </source>
</evidence>
<name>A0AAE0ZKA2_9GAST</name>
<reference evidence="2" key="1">
    <citation type="journal article" date="2023" name="G3 (Bethesda)">
        <title>A reference genome for the long-term kleptoplast-retaining sea slug Elysia crispata morphotype clarki.</title>
        <authorList>
            <person name="Eastman K.E."/>
            <person name="Pendleton A.L."/>
            <person name="Shaikh M.A."/>
            <person name="Suttiyut T."/>
            <person name="Ogas R."/>
            <person name="Tomko P."/>
            <person name="Gavelis G."/>
            <person name="Widhalm J.R."/>
            <person name="Wisecaver J.H."/>
        </authorList>
    </citation>
    <scope>NUCLEOTIDE SEQUENCE</scope>
    <source>
        <strain evidence="2">ECLA1</strain>
    </source>
</reference>
<dbReference type="EMBL" id="JAWDGP010003778">
    <property type="protein sequence ID" value="KAK3771024.1"/>
    <property type="molecule type" value="Genomic_DNA"/>
</dbReference>
<proteinExistence type="predicted"/>